<evidence type="ECO:0000313" key="2">
    <source>
        <dbReference type="Proteomes" id="UP001217417"/>
    </source>
</evidence>
<gene>
    <name evidence="1" type="ORF">POJ06DRAFT_251847</name>
</gene>
<proteinExistence type="predicted"/>
<evidence type="ECO:0000313" key="1">
    <source>
        <dbReference type="EMBL" id="KAJ8101561.1"/>
    </source>
</evidence>
<keyword evidence="2" id="KW-1185">Reference proteome</keyword>
<organism evidence="1 2">
    <name type="scientific">Lipomyces tetrasporus</name>
    <dbReference type="NCBI Taxonomy" id="54092"/>
    <lineage>
        <taxon>Eukaryota</taxon>
        <taxon>Fungi</taxon>
        <taxon>Dikarya</taxon>
        <taxon>Ascomycota</taxon>
        <taxon>Saccharomycotina</taxon>
        <taxon>Lipomycetes</taxon>
        <taxon>Lipomycetales</taxon>
        <taxon>Lipomycetaceae</taxon>
        <taxon>Lipomyces</taxon>
    </lineage>
</organism>
<accession>A0AAD7VU16</accession>
<protein>
    <submittedName>
        <fullName evidence="1">Uncharacterized protein</fullName>
    </submittedName>
</protein>
<name>A0AAD7VU16_9ASCO</name>
<dbReference type="AlphaFoldDB" id="A0AAD7VU16"/>
<dbReference type="RefSeq" id="XP_056045011.1">
    <property type="nucleotide sequence ID" value="XM_056187452.1"/>
</dbReference>
<sequence length="145" mass="16673">MKIIKGASFWSDGLAIYLPCLDSTFVIHHIATKPHKHALTQGPHKSEKGKWKRSISTQLSTHFLTLTYDGLHVLALELLVYRSSPSTDQGETENRPAKGIQCRVERVYAEQLYAKPLFHRLSTRKTYRSLPFAASKRKWQLQQVR</sequence>
<dbReference type="Proteomes" id="UP001217417">
    <property type="component" value="Unassembled WGS sequence"/>
</dbReference>
<dbReference type="GeneID" id="80882618"/>
<comment type="caution">
    <text evidence="1">The sequence shown here is derived from an EMBL/GenBank/DDBJ whole genome shotgun (WGS) entry which is preliminary data.</text>
</comment>
<dbReference type="EMBL" id="JARPMG010000004">
    <property type="protein sequence ID" value="KAJ8101561.1"/>
    <property type="molecule type" value="Genomic_DNA"/>
</dbReference>
<reference evidence="1" key="1">
    <citation type="submission" date="2023-03" db="EMBL/GenBank/DDBJ databases">
        <title>Near-Complete genome sequence of Lipomyces tetrasporous NRRL Y-64009, an oleaginous yeast capable of growing on lignocellulosic hydrolysates.</title>
        <authorList>
            <consortium name="Lawrence Berkeley National Laboratory"/>
            <person name="Jagtap S.S."/>
            <person name="Liu J.-J."/>
            <person name="Walukiewicz H.E."/>
            <person name="Pangilinan J."/>
            <person name="Lipzen A."/>
            <person name="Ahrendt S."/>
            <person name="Koriabine M."/>
            <person name="Cobaugh K."/>
            <person name="Salamov A."/>
            <person name="Yoshinaga Y."/>
            <person name="Ng V."/>
            <person name="Daum C."/>
            <person name="Grigoriev I.V."/>
            <person name="Slininger P.J."/>
            <person name="Dien B.S."/>
            <person name="Jin Y.-S."/>
            <person name="Rao C.V."/>
        </authorList>
    </citation>
    <scope>NUCLEOTIDE SEQUENCE</scope>
    <source>
        <strain evidence="1">NRRL Y-64009</strain>
    </source>
</reference>